<feature type="signal peptide" evidence="2">
    <location>
        <begin position="1"/>
        <end position="21"/>
    </location>
</feature>
<feature type="domain" description="SbsA Ig-like" evidence="3">
    <location>
        <begin position="32"/>
        <end position="134"/>
    </location>
</feature>
<dbReference type="PROSITE" id="PS51257">
    <property type="entry name" value="PROKAR_LIPOPROTEIN"/>
    <property type="match status" value="1"/>
</dbReference>
<evidence type="ECO:0000259" key="3">
    <source>
        <dbReference type="Pfam" id="PF13205"/>
    </source>
</evidence>
<dbReference type="EMBL" id="JRYR02000001">
    <property type="protein sequence ID" value="OHX67271.1"/>
    <property type="molecule type" value="Genomic_DNA"/>
</dbReference>
<keyword evidence="5" id="KW-1185">Reference proteome</keyword>
<evidence type="ECO:0000256" key="1">
    <source>
        <dbReference type="ARBA" id="ARBA00022729"/>
    </source>
</evidence>
<evidence type="ECO:0000313" key="4">
    <source>
        <dbReference type="EMBL" id="OHX67271.1"/>
    </source>
</evidence>
<evidence type="ECO:0000313" key="5">
    <source>
        <dbReference type="Proteomes" id="UP000179797"/>
    </source>
</evidence>
<accession>A0A1S1Z202</accession>
<dbReference type="OrthoDB" id="9809989at2"/>
<protein>
    <recommendedName>
        <fullName evidence="3">SbsA Ig-like domain-containing protein</fullName>
    </recommendedName>
</protein>
<dbReference type="Proteomes" id="UP000179797">
    <property type="component" value="Unassembled WGS sequence"/>
</dbReference>
<reference evidence="4 5" key="1">
    <citation type="journal article" date="2012" name="Int. J. Syst. Evol. Microbiol.">
        <title>Flammeovirga pacifica sp. nov., isolated from deep-sea sediment.</title>
        <authorList>
            <person name="Xu H."/>
            <person name="Fu Y."/>
            <person name="Yang N."/>
            <person name="Ding Z."/>
            <person name="Lai Q."/>
            <person name="Zeng R."/>
        </authorList>
    </citation>
    <scope>NUCLEOTIDE SEQUENCE [LARGE SCALE GENOMIC DNA]</scope>
    <source>
        <strain evidence="5">DSM 24597 / LMG 26175 / WPAGA1</strain>
    </source>
</reference>
<proteinExistence type="predicted"/>
<dbReference type="AlphaFoldDB" id="A0A1S1Z202"/>
<dbReference type="RefSeq" id="WP_044226151.1">
    <property type="nucleotide sequence ID" value="NZ_JRYR02000001.1"/>
</dbReference>
<gene>
    <name evidence="4" type="ORF">NH26_13425</name>
</gene>
<name>A0A1S1Z202_FLAPC</name>
<dbReference type="InterPro" id="IPR032812">
    <property type="entry name" value="SbsA_Ig"/>
</dbReference>
<organism evidence="4 5">
    <name type="scientific">Flammeovirga pacifica</name>
    <dbReference type="NCBI Taxonomy" id="915059"/>
    <lineage>
        <taxon>Bacteria</taxon>
        <taxon>Pseudomonadati</taxon>
        <taxon>Bacteroidota</taxon>
        <taxon>Cytophagia</taxon>
        <taxon>Cytophagales</taxon>
        <taxon>Flammeovirgaceae</taxon>
        <taxon>Flammeovirga</taxon>
    </lineage>
</organism>
<sequence length="586" mass="66917">MNLFKKSILAIGIASSLYGCAVVSSPTGGPKDEIPPNFTASTPFDGQTNVDSTKLKLTLYFDEPIQEEKLKQNLIITPYKSDLKYKTKISGRKVIMNIMDTLQSNTTYYFDFGKAIVDVTEKNPAKNVRFSFSTGSYLDSIEVTGTVRDLMTNEPIEEGIIALYNPYDSLDVNTDPPLYFSKTVKEGLFILERFKPGYYTIYAIKDANEDYKYTLREEKVGFFPDSILLDQNIDGVTLYVRDYDLVDLKFNRPKKEKEDIHLQFNKFVVDYRLELPDKNSYTDSIFSMPSGTGEIKLLYTGLRDIEDSVHVKGYAIDSLNTKVEYDTLILFPSKSEFLAEQKREERKKNGGLIGGALKQVGNALGAEKEEEEIVRISFDKFLPIDADIKEKDSVDVVLKFPLPMKEWNLDSMMYVWSTDTVQLDSLLDVNNVDLSFNHDHTQLTIPGFYADSAFSIIFKDNSFVSVKGDSTKNKTVSFTIKQPDKYGIIEGEVKGSHDHFTVQLLDSKNEPYMEVHNERKFSFEFVKPATYKIRVLIDENGDGEWFPGDFKNRIPPEPTAFFPSPIKVEANWEIRREDTIIDTDKR</sequence>
<comment type="caution">
    <text evidence="4">The sequence shown here is derived from an EMBL/GenBank/DDBJ whole genome shotgun (WGS) entry which is preliminary data.</text>
</comment>
<dbReference type="Pfam" id="PF13205">
    <property type="entry name" value="Big_5"/>
    <property type="match status" value="1"/>
</dbReference>
<dbReference type="STRING" id="915059.NH26_13425"/>
<evidence type="ECO:0000256" key="2">
    <source>
        <dbReference type="SAM" id="SignalP"/>
    </source>
</evidence>
<feature type="chain" id="PRO_5010247691" description="SbsA Ig-like domain-containing protein" evidence="2">
    <location>
        <begin position="22"/>
        <end position="586"/>
    </location>
</feature>
<keyword evidence="1 2" id="KW-0732">Signal</keyword>